<dbReference type="InterPro" id="IPR041698">
    <property type="entry name" value="Methyltransf_25"/>
</dbReference>
<evidence type="ECO:0000256" key="1">
    <source>
        <dbReference type="ARBA" id="ARBA00022603"/>
    </source>
</evidence>
<name>A0A7S8E960_9CHLR</name>
<keyword evidence="2 4" id="KW-0808">Transferase</keyword>
<dbReference type="CDD" id="cd02440">
    <property type="entry name" value="AdoMet_MTases"/>
    <property type="match status" value="1"/>
</dbReference>
<dbReference type="RefSeq" id="WP_195170741.1">
    <property type="nucleotide sequence ID" value="NZ_CP062983.1"/>
</dbReference>
<evidence type="ECO:0000256" key="2">
    <source>
        <dbReference type="ARBA" id="ARBA00022679"/>
    </source>
</evidence>
<dbReference type="GO" id="GO:0032259">
    <property type="term" value="P:methylation"/>
    <property type="evidence" value="ECO:0007669"/>
    <property type="project" value="UniProtKB-KW"/>
</dbReference>
<evidence type="ECO:0000259" key="3">
    <source>
        <dbReference type="Pfam" id="PF13649"/>
    </source>
</evidence>
<sequence length="216" mass="24293">MAPQSSGLQRSYDAIAEEYAQRLYNELTHKPFDRKMLDWLVEKAPSGGLICDMGCGPGQIAAYIMHQGEHACGIDVSLGMVVQAQRLNPDVPFQQGDMLALKSVPDDAYHGIAAFYSLIHIPLPQLPQALTELHRVLVPGGILLATYHIGDETRHFDAFMGSAVDMDFYFFQTPIMRQHMEHAGFVIEEAIERDPYRDDVEVQTRRGYIFARKPKA</sequence>
<dbReference type="Pfam" id="PF13649">
    <property type="entry name" value="Methyltransf_25"/>
    <property type="match status" value="1"/>
</dbReference>
<keyword evidence="1 4" id="KW-0489">Methyltransferase</keyword>
<feature type="domain" description="Methyltransferase" evidence="3">
    <location>
        <begin position="50"/>
        <end position="141"/>
    </location>
</feature>
<proteinExistence type="predicted"/>
<dbReference type="GO" id="GO:0008168">
    <property type="term" value="F:methyltransferase activity"/>
    <property type="evidence" value="ECO:0007669"/>
    <property type="project" value="UniProtKB-KW"/>
</dbReference>
<gene>
    <name evidence="4" type="ORF">G4Y79_23795</name>
</gene>
<protein>
    <submittedName>
        <fullName evidence="4">Class I SAM-dependent methyltransferase</fullName>
    </submittedName>
</protein>
<reference evidence="4 5" key="1">
    <citation type="submission" date="2020-02" db="EMBL/GenBank/DDBJ databases">
        <authorList>
            <person name="Zheng R.K."/>
            <person name="Sun C.M."/>
        </authorList>
    </citation>
    <scope>NUCLEOTIDE SEQUENCE [LARGE SCALE GENOMIC DNA]</scope>
    <source>
        <strain evidence="5">rifampicinis</strain>
    </source>
</reference>
<organism evidence="4 5">
    <name type="scientific">Phototrophicus methaneseepsis</name>
    <dbReference type="NCBI Taxonomy" id="2710758"/>
    <lineage>
        <taxon>Bacteria</taxon>
        <taxon>Bacillati</taxon>
        <taxon>Chloroflexota</taxon>
        <taxon>Candidatus Thermofontia</taxon>
        <taxon>Phototrophicales</taxon>
        <taxon>Phototrophicaceae</taxon>
        <taxon>Phototrophicus</taxon>
    </lineage>
</organism>
<dbReference type="Gene3D" id="3.40.50.150">
    <property type="entry name" value="Vaccinia Virus protein VP39"/>
    <property type="match status" value="1"/>
</dbReference>
<dbReference type="Proteomes" id="UP000594468">
    <property type="component" value="Chromosome"/>
</dbReference>
<evidence type="ECO:0000313" key="5">
    <source>
        <dbReference type="Proteomes" id="UP000594468"/>
    </source>
</evidence>
<dbReference type="AlphaFoldDB" id="A0A7S8E960"/>
<accession>A0A7S8E960</accession>
<dbReference type="InterPro" id="IPR029063">
    <property type="entry name" value="SAM-dependent_MTases_sf"/>
</dbReference>
<keyword evidence="5" id="KW-1185">Reference proteome</keyword>
<dbReference type="PANTHER" id="PTHR43861">
    <property type="entry name" value="TRANS-ACONITATE 2-METHYLTRANSFERASE-RELATED"/>
    <property type="match status" value="1"/>
</dbReference>
<dbReference type="SUPFAM" id="SSF53335">
    <property type="entry name" value="S-adenosyl-L-methionine-dependent methyltransferases"/>
    <property type="match status" value="1"/>
</dbReference>
<evidence type="ECO:0000313" key="4">
    <source>
        <dbReference type="EMBL" id="QPC82672.1"/>
    </source>
</evidence>
<dbReference type="KEGG" id="pmet:G4Y79_23795"/>
<dbReference type="PANTHER" id="PTHR43861:SF1">
    <property type="entry name" value="TRANS-ACONITATE 2-METHYLTRANSFERASE"/>
    <property type="match status" value="1"/>
</dbReference>
<dbReference type="EMBL" id="CP062983">
    <property type="protein sequence ID" value="QPC82672.1"/>
    <property type="molecule type" value="Genomic_DNA"/>
</dbReference>